<accession>A0A542DYP4</accession>
<dbReference type="InterPro" id="IPR030395">
    <property type="entry name" value="GP_PDE_dom"/>
</dbReference>
<keyword evidence="3" id="KW-1185">Reference proteome</keyword>
<comment type="caution">
    <text evidence="2">The sequence shown here is derived from an EMBL/GenBank/DDBJ whole genome shotgun (WGS) entry which is preliminary data.</text>
</comment>
<dbReference type="PANTHER" id="PTHR46211">
    <property type="entry name" value="GLYCEROPHOSPHORYL DIESTER PHOSPHODIESTERASE"/>
    <property type="match status" value="1"/>
</dbReference>
<dbReference type="PROSITE" id="PS51704">
    <property type="entry name" value="GP_PDE"/>
    <property type="match status" value="1"/>
</dbReference>
<evidence type="ECO:0000313" key="3">
    <source>
        <dbReference type="Proteomes" id="UP000317893"/>
    </source>
</evidence>
<feature type="domain" description="GP-PDE" evidence="1">
    <location>
        <begin position="7"/>
        <end position="270"/>
    </location>
</feature>
<proteinExistence type="predicted"/>
<sequence length="278" mass="29244">MSPPPHPLVVAHRGSSIARPEHTRAAYELALAEGAEALECDVRLTADGELVLLHDRTLERTGLGDGVVSTMTLAELRAVDWGAWRYAVPAPDGAHPTIDGPRVDGDGDLLTLRELVELARGASYPVGLAVETKHPTRAGGRVERAVADVLRDAGMTGPARPGAPWARVMSFSHLALLRLRTLLPDLPTVLLVGLGQSGPFRTGALLGGASTLGLDVAALRAHPDTVAAQHEAGHEVWVWTVDDDADIARCLNLGVDAIISNNPARCLSARLDVAPVCG</sequence>
<dbReference type="Gene3D" id="3.20.20.190">
    <property type="entry name" value="Phosphatidylinositol (PI) phosphodiesterase"/>
    <property type="match status" value="1"/>
</dbReference>
<dbReference type="PANTHER" id="PTHR46211:SF13">
    <property type="entry name" value="GLYCEROPHOSPHODIESTER PHOSPHODIESTERASE 1-RELATED"/>
    <property type="match status" value="1"/>
</dbReference>
<reference evidence="2 3" key="1">
    <citation type="submission" date="2019-06" db="EMBL/GenBank/DDBJ databases">
        <title>Sequencing the genomes of 1000 actinobacteria strains.</title>
        <authorList>
            <person name="Klenk H.-P."/>
        </authorList>
    </citation>
    <scope>NUCLEOTIDE SEQUENCE [LARGE SCALE GENOMIC DNA]</scope>
    <source>
        <strain evidence="2 3">DSM 18607</strain>
    </source>
</reference>
<evidence type="ECO:0000313" key="2">
    <source>
        <dbReference type="EMBL" id="TQJ08215.1"/>
    </source>
</evidence>
<dbReference type="GO" id="GO:0008081">
    <property type="term" value="F:phosphoric diester hydrolase activity"/>
    <property type="evidence" value="ECO:0007669"/>
    <property type="project" value="InterPro"/>
</dbReference>
<dbReference type="Pfam" id="PF03009">
    <property type="entry name" value="GDPD"/>
    <property type="match status" value="1"/>
</dbReference>
<dbReference type="EMBL" id="VFMN01000001">
    <property type="protein sequence ID" value="TQJ08215.1"/>
    <property type="molecule type" value="Genomic_DNA"/>
</dbReference>
<dbReference type="SUPFAM" id="SSF51695">
    <property type="entry name" value="PLC-like phosphodiesterases"/>
    <property type="match status" value="1"/>
</dbReference>
<dbReference type="Proteomes" id="UP000317893">
    <property type="component" value="Unassembled WGS sequence"/>
</dbReference>
<name>A0A542DYP4_9MICO</name>
<gene>
    <name evidence="2" type="ORF">FB458_1299</name>
</gene>
<evidence type="ECO:0000259" key="1">
    <source>
        <dbReference type="PROSITE" id="PS51704"/>
    </source>
</evidence>
<dbReference type="AlphaFoldDB" id="A0A542DYP4"/>
<dbReference type="OrthoDB" id="9758957at2"/>
<dbReference type="InterPro" id="IPR017946">
    <property type="entry name" value="PLC-like_Pdiesterase_TIM-brl"/>
</dbReference>
<protein>
    <submittedName>
        <fullName evidence="2">Glycerophosphoryl diester phosphodiesterase</fullName>
    </submittedName>
</protein>
<organism evidence="2 3">
    <name type="scientific">Lapillicoccus jejuensis</name>
    <dbReference type="NCBI Taxonomy" id="402171"/>
    <lineage>
        <taxon>Bacteria</taxon>
        <taxon>Bacillati</taxon>
        <taxon>Actinomycetota</taxon>
        <taxon>Actinomycetes</taxon>
        <taxon>Micrococcales</taxon>
        <taxon>Intrasporangiaceae</taxon>
        <taxon>Lapillicoccus</taxon>
    </lineage>
</organism>
<dbReference type="GO" id="GO:0006629">
    <property type="term" value="P:lipid metabolic process"/>
    <property type="evidence" value="ECO:0007669"/>
    <property type="project" value="InterPro"/>
</dbReference>